<dbReference type="EMBL" id="BMJT01000013">
    <property type="protein sequence ID" value="GGG32848.1"/>
    <property type="molecule type" value="Genomic_DNA"/>
</dbReference>
<evidence type="ECO:0000313" key="2">
    <source>
        <dbReference type="Proteomes" id="UP000616608"/>
    </source>
</evidence>
<dbReference type="AlphaFoldDB" id="A0A917G9W8"/>
<protein>
    <submittedName>
        <fullName evidence="1">Uncharacterized protein</fullName>
    </submittedName>
</protein>
<evidence type="ECO:0000313" key="1">
    <source>
        <dbReference type="EMBL" id="GGG32848.1"/>
    </source>
</evidence>
<proteinExistence type="predicted"/>
<comment type="caution">
    <text evidence="1">The sequence shown here is derived from an EMBL/GenBank/DDBJ whole genome shotgun (WGS) entry which is preliminary data.</text>
</comment>
<organism evidence="1 2">
    <name type="scientific">Lysinibacillus alkalisoli</name>
    <dbReference type="NCBI Taxonomy" id="1911548"/>
    <lineage>
        <taxon>Bacteria</taxon>
        <taxon>Bacillati</taxon>
        <taxon>Bacillota</taxon>
        <taxon>Bacilli</taxon>
        <taxon>Bacillales</taxon>
        <taxon>Bacillaceae</taxon>
        <taxon>Lysinibacillus</taxon>
    </lineage>
</organism>
<reference evidence="1" key="2">
    <citation type="submission" date="2020-09" db="EMBL/GenBank/DDBJ databases">
        <authorList>
            <person name="Sun Q."/>
            <person name="Zhou Y."/>
        </authorList>
    </citation>
    <scope>NUCLEOTIDE SEQUENCE</scope>
    <source>
        <strain evidence="1">CGMCC 1.15760</strain>
    </source>
</reference>
<name>A0A917G9W8_9BACI</name>
<gene>
    <name evidence="1" type="ORF">GCM10007425_29380</name>
</gene>
<dbReference type="Proteomes" id="UP000616608">
    <property type="component" value="Unassembled WGS sequence"/>
</dbReference>
<keyword evidence="2" id="KW-1185">Reference proteome</keyword>
<accession>A0A917G9W8</accession>
<sequence>MDRLLTIILLVVYKIKEINVNVLLLADKIIYLTEGYDKEGDVMDLRGFCYKKGYIWSPEVERQYQFLLRSARIKNIESQEIDEIIYKLLRTNKYILTRRKSERLSATIKSVEIVMKTQIPRRKG</sequence>
<reference evidence="1" key="1">
    <citation type="journal article" date="2014" name="Int. J. Syst. Evol. Microbiol.">
        <title>Complete genome sequence of Corynebacterium casei LMG S-19264T (=DSM 44701T), isolated from a smear-ripened cheese.</title>
        <authorList>
            <consortium name="US DOE Joint Genome Institute (JGI-PGF)"/>
            <person name="Walter F."/>
            <person name="Albersmeier A."/>
            <person name="Kalinowski J."/>
            <person name="Ruckert C."/>
        </authorList>
    </citation>
    <scope>NUCLEOTIDE SEQUENCE</scope>
    <source>
        <strain evidence="1">CGMCC 1.15760</strain>
    </source>
</reference>
<dbReference type="RefSeq" id="WP_188615824.1">
    <property type="nucleotide sequence ID" value="NZ_BMJT01000013.1"/>
</dbReference>